<evidence type="ECO:0000256" key="11">
    <source>
        <dbReference type="ARBA" id="ARBA00049396"/>
    </source>
</evidence>
<dbReference type="InterPro" id="IPR023940">
    <property type="entry name" value="DHDPR_bac"/>
</dbReference>
<feature type="domain" description="Dihydrodipicolinate reductase C-terminal" evidence="13">
    <location>
        <begin position="136"/>
        <end position="261"/>
    </location>
</feature>
<comment type="similarity">
    <text evidence="1">Belongs to the DapB family.</text>
</comment>
<evidence type="ECO:0000259" key="12">
    <source>
        <dbReference type="Pfam" id="PF01113"/>
    </source>
</evidence>
<evidence type="ECO:0000256" key="5">
    <source>
        <dbReference type="ARBA" id="ARBA00023002"/>
    </source>
</evidence>
<feature type="domain" description="Dihydrodipicolinate reductase N-terminal" evidence="12">
    <location>
        <begin position="4"/>
        <end position="125"/>
    </location>
</feature>
<evidence type="ECO:0000256" key="1">
    <source>
        <dbReference type="ARBA" id="ARBA00006642"/>
    </source>
</evidence>
<dbReference type="SUPFAM" id="SSF51735">
    <property type="entry name" value="NAD(P)-binding Rossmann-fold domains"/>
    <property type="match status" value="1"/>
</dbReference>
<sequence length="267" mass="29010">MATVMVNGLPGPMATAVALEVVKRNLQLAPMSLCGPSRSGTVNVESVVVQLCPPNEHDKAMEDARAKYTDLVVVDCTQPHVCTDNTRLYAKHKVDFVMVATGGDVAEMQRLVKDAGLRAVIAPNMCKAIVALQSMLQHMGEKYPNALSGFKLNLTESHQATKKDTSGTARAMVGNFNKLGVPFSVEDIKQIRDEEQSKALGVPETALNGHAFHTYDLQNESVQLQFQHNVVGRHSYAQGTVDAVLFLMKQTPGVYNMINVLESGMIS</sequence>
<dbReference type="PIRSF" id="PIRSF000161">
    <property type="entry name" value="DHPR"/>
    <property type="match status" value="1"/>
</dbReference>
<evidence type="ECO:0000256" key="6">
    <source>
        <dbReference type="ARBA" id="ARBA00023027"/>
    </source>
</evidence>
<dbReference type="Gene3D" id="3.40.50.720">
    <property type="entry name" value="NAD(P)-binding Rossmann-like Domain"/>
    <property type="match status" value="1"/>
</dbReference>
<evidence type="ECO:0000313" key="14">
    <source>
        <dbReference type="EMBL" id="AKG25427.1"/>
    </source>
</evidence>
<keyword evidence="6" id="KW-0520">NAD</keyword>
<dbReference type="AlphaFoldDB" id="A0A0F7EVT8"/>
<keyword evidence="2" id="KW-0028">Amino-acid biosynthesis</keyword>
<dbReference type="PANTHER" id="PTHR20836">
    <property type="entry name" value="DIHYDRODIPICOLINATE REDUCTASE"/>
    <property type="match status" value="1"/>
</dbReference>
<dbReference type="GO" id="GO:0009570">
    <property type="term" value="C:chloroplast stroma"/>
    <property type="evidence" value="ECO:0007669"/>
    <property type="project" value="TreeGrafter"/>
</dbReference>
<comment type="pathway">
    <text evidence="8">Amino-acid biosynthesis; L-lysine biosynthesis via DAP pathway; (S)-tetrahydrodipicolinate from L-aspartate: step 4/4.</text>
</comment>
<accession>A0A0F7EVT8</accession>
<keyword evidence="7" id="KW-0457">Lysine biosynthesis</keyword>
<dbReference type="GO" id="GO:0008839">
    <property type="term" value="F:4-hydroxy-tetrahydrodipicolinate reductase"/>
    <property type="evidence" value="ECO:0007669"/>
    <property type="project" value="UniProtKB-EC"/>
</dbReference>
<proteinExistence type="evidence at transcript level"/>
<dbReference type="InterPro" id="IPR000846">
    <property type="entry name" value="DapB_N"/>
</dbReference>
<dbReference type="Pfam" id="PF05173">
    <property type="entry name" value="DapB_C"/>
    <property type="match status" value="1"/>
</dbReference>
<comment type="catalytic activity">
    <reaction evidence="11">
        <text>(S)-2,3,4,5-tetrahydrodipicolinate + NAD(+) + H2O = (2S,4S)-4-hydroxy-2,3,4,5-tetrahydrodipicolinate + NADH + H(+)</text>
        <dbReference type="Rhea" id="RHEA:35323"/>
        <dbReference type="ChEBI" id="CHEBI:15377"/>
        <dbReference type="ChEBI" id="CHEBI:15378"/>
        <dbReference type="ChEBI" id="CHEBI:16845"/>
        <dbReference type="ChEBI" id="CHEBI:57540"/>
        <dbReference type="ChEBI" id="CHEBI:57945"/>
        <dbReference type="ChEBI" id="CHEBI:67139"/>
        <dbReference type="EC" id="1.17.1.8"/>
    </reaction>
</comment>
<dbReference type="EMBL" id="KP739900">
    <property type="protein sequence ID" value="AKG25427.1"/>
    <property type="molecule type" value="mRNA"/>
</dbReference>
<dbReference type="EC" id="1.17.1.8" evidence="9"/>
<organism evidence="14">
    <name type="scientific">Hematodinium sp. SG-2015</name>
    <dbReference type="NCBI Taxonomy" id="1649283"/>
    <lineage>
        <taxon>Eukaryota</taxon>
        <taxon>Sar</taxon>
        <taxon>Alveolata</taxon>
        <taxon>Dinophyceae</taxon>
        <taxon>Syndiniales</taxon>
        <taxon>Syndiniaceae</taxon>
        <taxon>Hematodinium</taxon>
    </lineage>
</organism>
<keyword evidence="4" id="KW-0220">Diaminopimelate biosynthesis</keyword>
<dbReference type="InterPro" id="IPR036291">
    <property type="entry name" value="NAD(P)-bd_dom_sf"/>
</dbReference>
<evidence type="ECO:0000256" key="3">
    <source>
        <dbReference type="ARBA" id="ARBA00022857"/>
    </source>
</evidence>
<keyword evidence="5 14" id="KW-0560">Oxidoreductase</keyword>
<evidence type="ECO:0000256" key="9">
    <source>
        <dbReference type="ARBA" id="ARBA00038983"/>
    </source>
</evidence>
<dbReference type="GO" id="GO:0019877">
    <property type="term" value="P:diaminopimelate biosynthetic process"/>
    <property type="evidence" value="ECO:0007669"/>
    <property type="project" value="UniProtKB-KW"/>
</dbReference>
<protein>
    <recommendedName>
        <fullName evidence="9">4-hydroxy-tetrahydrodipicolinate reductase</fullName>
        <ecNumber evidence="9">1.17.1.8</ecNumber>
    </recommendedName>
</protein>
<name>A0A0F7EVT8_9DINO</name>
<dbReference type="InterPro" id="IPR022663">
    <property type="entry name" value="DapB_C"/>
</dbReference>
<evidence type="ECO:0000256" key="2">
    <source>
        <dbReference type="ARBA" id="ARBA00022605"/>
    </source>
</evidence>
<keyword evidence="3" id="KW-0521">NADP</keyword>
<dbReference type="GO" id="GO:0009089">
    <property type="term" value="P:lysine biosynthetic process via diaminopimelate"/>
    <property type="evidence" value="ECO:0007669"/>
    <property type="project" value="InterPro"/>
</dbReference>
<dbReference type="PANTHER" id="PTHR20836:SF0">
    <property type="entry name" value="4-HYDROXY-TETRAHYDRODIPICOLINATE REDUCTASE 1, CHLOROPLASTIC-RELATED"/>
    <property type="match status" value="1"/>
</dbReference>
<evidence type="ECO:0000256" key="4">
    <source>
        <dbReference type="ARBA" id="ARBA00022915"/>
    </source>
</evidence>
<evidence type="ECO:0000256" key="10">
    <source>
        <dbReference type="ARBA" id="ARBA00049080"/>
    </source>
</evidence>
<evidence type="ECO:0000256" key="8">
    <source>
        <dbReference type="ARBA" id="ARBA00037922"/>
    </source>
</evidence>
<comment type="catalytic activity">
    <reaction evidence="10">
        <text>(S)-2,3,4,5-tetrahydrodipicolinate + NADP(+) + H2O = (2S,4S)-4-hydroxy-2,3,4,5-tetrahydrodipicolinate + NADPH + H(+)</text>
        <dbReference type="Rhea" id="RHEA:35331"/>
        <dbReference type="ChEBI" id="CHEBI:15377"/>
        <dbReference type="ChEBI" id="CHEBI:15378"/>
        <dbReference type="ChEBI" id="CHEBI:16845"/>
        <dbReference type="ChEBI" id="CHEBI:57783"/>
        <dbReference type="ChEBI" id="CHEBI:58349"/>
        <dbReference type="ChEBI" id="CHEBI:67139"/>
        <dbReference type="EC" id="1.17.1.8"/>
    </reaction>
</comment>
<reference evidence="14" key="1">
    <citation type="journal article" date="2015" name="Proc. Natl. Acad. Sci. U.S.A.">
        <title>Endosymbiosis undone by stepwise elimination of the plastid in a parasitic dinoflagellate.</title>
        <authorList>
            <person name="Gornik S.G."/>
            <person name="Febrimarsa"/>
            <person name="Cassin A.M."/>
            <person name="MacRae J.I."/>
            <person name="Ramaprasad A."/>
            <person name="Rchiad Z."/>
            <person name="McConville M.J."/>
            <person name="Bacic A."/>
            <person name="McFadden G.I."/>
            <person name="Pain A."/>
            <person name="Waller R.F."/>
        </authorList>
    </citation>
    <scope>NUCLEOTIDE SEQUENCE</scope>
</reference>
<evidence type="ECO:0000259" key="13">
    <source>
        <dbReference type="Pfam" id="PF05173"/>
    </source>
</evidence>
<evidence type="ECO:0000256" key="7">
    <source>
        <dbReference type="ARBA" id="ARBA00023154"/>
    </source>
</evidence>
<dbReference type="Gene3D" id="3.30.360.10">
    <property type="entry name" value="Dihydrodipicolinate Reductase, domain 2"/>
    <property type="match status" value="1"/>
</dbReference>
<dbReference type="Pfam" id="PF01113">
    <property type="entry name" value="DapB_N"/>
    <property type="match status" value="1"/>
</dbReference>